<protein>
    <submittedName>
        <fullName evidence="1">Uncharacterized protein</fullName>
    </submittedName>
</protein>
<dbReference type="EMBL" id="JAWQEG010002535">
    <property type="protein sequence ID" value="KAK3871301.1"/>
    <property type="molecule type" value="Genomic_DNA"/>
</dbReference>
<name>A0AAE1FD00_PETCI</name>
<evidence type="ECO:0000313" key="1">
    <source>
        <dbReference type="EMBL" id="KAK3871301.1"/>
    </source>
</evidence>
<keyword evidence="2" id="KW-1185">Reference proteome</keyword>
<dbReference type="Proteomes" id="UP001286313">
    <property type="component" value="Unassembled WGS sequence"/>
</dbReference>
<sequence>MFLQKEIEEMLAGCFTEIIRLEQGPTIGEKLSLVKEYSISRKTVFLTSSKTITHELNSFMKLHKLRLRKGTSMQVDRKKDNDFFIMNSFYDVIEKELQNLQLQDKPGHIYNLDETSFPLNSSKTHSKGYWTVNNLSHCQLWKTEYNCPSKHLCKWLCFASLHCFYLRENGRCSSGLEFQ</sequence>
<accession>A0AAE1FD00</accession>
<proteinExistence type="predicted"/>
<organism evidence="1 2">
    <name type="scientific">Petrolisthes cinctipes</name>
    <name type="common">Flat porcelain crab</name>
    <dbReference type="NCBI Taxonomy" id="88211"/>
    <lineage>
        <taxon>Eukaryota</taxon>
        <taxon>Metazoa</taxon>
        <taxon>Ecdysozoa</taxon>
        <taxon>Arthropoda</taxon>
        <taxon>Crustacea</taxon>
        <taxon>Multicrustacea</taxon>
        <taxon>Malacostraca</taxon>
        <taxon>Eumalacostraca</taxon>
        <taxon>Eucarida</taxon>
        <taxon>Decapoda</taxon>
        <taxon>Pleocyemata</taxon>
        <taxon>Anomura</taxon>
        <taxon>Galatheoidea</taxon>
        <taxon>Porcellanidae</taxon>
        <taxon>Petrolisthes</taxon>
    </lineage>
</organism>
<gene>
    <name evidence="1" type="ORF">Pcinc_023544</name>
</gene>
<dbReference type="AlphaFoldDB" id="A0AAE1FD00"/>
<comment type="caution">
    <text evidence="1">The sequence shown here is derived from an EMBL/GenBank/DDBJ whole genome shotgun (WGS) entry which is preliminary data.</text>
</comment>
<evidence type="ECO:0000313" key="2">
    <source>
        <dbReference type="Proteomes" id="UP001286313"/>
    </source>
</evidence>
<reference evidence="1" key="1">
    <citation type="submission" date="2023-10" db="EMBL/GenBank/DDBJ databases">
        <title>Genome assemblies of two species of porcelain crab, Petrolisthes cinctipes and Petrolisthes manimaculis (Anomura: Porcellanidae).</title>
        <authorList>
            <person name="Angst P."/>
        </authorList>
    </citation>
    <scope>NUCLEOTIDE SEQUENCE</scope>
    <source>
        <strain evidence="1">PB745_01</strain>
        <tissue evidence="1">Gill</tissue>
    </source>
</reference>